<keyword evidence="8" id="KW-0472">Membrane</keyword>
<reference evidence="10" key="2">
    <citation type="journal article" date="2013" name="Nat. Commun.">
        <title>Genome of the Chinese tree shrew.</title>
        <authorList>
            <person name="Fan Y."/>
            <person name="Huang Z.Y."/>
            <person name="Cao C.C."/>
            <person name="Chen C.S."/>
            <person name="Chen Y.X."/>
            <person name="Fan D.D."/>
            <person name="He J."/>
            <person name="Hou H.L."/>
            <person name="Hu L."/>
            <person name="Hu X.T."/>
            <person name="Jiang X.T."/>
            <person name="Lai R."/>
            <person name="Lang Y.S."/>
            <person name="Liang B."/>
            <person name="Liao S.G."/>
            <person name="Mu D."/>
            <person name="Ma Y.Y."/>
            <person name="Niu Y.Y."/>
            <person name="Sun X.Q."/>
            <person name="Xia J.Q."/>
            <person name="Xiao J."/>
            <person name="Xiong Z.Q."/>
            <person name="Xu L."/>
            <person name="Yang L."/>
            <person name="Zhang Y."/>
            <person name="Zhao W."/>
            <person name="Zhao X.D."/>
            <person name="Zheng Y.T."/>
            <person name="Zhou J.M."/>
            <person name="Zhu Y.B."/>
            <person name="Zhang G.J."/>
            <person name="Wang J."/>
            <person name="Yao Y.G."/>
        </authorList>
    </citation>
    <scope>NUCLEOTIDE SEQUENCE [LARGE SCALE GENOMIC DNA]</scope>
</reference>
<name>L9LD99_TUPCH</name>
<comment type="similarity">
    <text evidence="3">Belongs to the CCDC90 family.</text>
</comment>
<evidence type="ECO:0000256" key="7">
    <source>
        <dbReference type="ARBA" id="ARBA00023128"/>
    </source>
</evidence>
<dbReference type="GO" id="GO:0051561">
    <property type="term" value="P:positive regulation of mitochondrial calcium ion concentration"/>
    <property type="evidence" value="ECO:0007669"/>
    <property type="project" value="TreeGrafter"/>
</dbReference>
<dbReference type="eggNOG" id="KOG3156">
    <property type="taxonomic scope" value="Eukaryota"/>
</dbReference>
<dbReference type="GO" id="GO:0036444">
    <property type="term" value="P:calcium import into the mitochondrion"/>
    <property type="evidence" value="ECO:0007669"/>
    <property type="project" value="TreeGrafter"/>
</dbReference>
<proteinExistence type="inferred from homology"/>
<evidence type="ECO:0000256" key="3">
    <source>
        <dbReference type="ARBA" id="ARBA00007224"/>
    </source>
</evidence>
<dbReference type="Proteomes" id="UP000011518">
    <property type="component" value="Unassembled WGS sequence"/>
</dbReference>
<dbReference type="GO" id="GO:0005743">
    <property type="term" value="C:mitochondrial inner membrane"/>
    <property type="evidence" value="ECO:0007669"/>
    <property type="project" value="TreeGrafter"/>
</dbReference>
<evidence type="ECO:0000313" key="9">
    <source>
        <dbReference type="EMBL" id="ELW71722.1"/>
    </source>
</evidence>
<dbReference type="STRING" id="246437.L9LD99"/>
<evidence type="ECO:0000256" key="4">
    <source>
        <dbReference type="ARBA" id="ARBA00022692"/>
    </source>
</evidence>
<dbReference type="EMBL" id="KB320453">
    <property type="protein sequence ID" value="ELW71722.1"/>
    <property type="molecule type" value="Genomic_DNA"/>
</dbReference>
<dbReference type="InterPro" id="IPR024461">
    <property type="entry name" value="CCDC90-like"/>
</dbReference>
<keyword evidence="10" id="KW-1185">Reference proteome</keyword>
<reference evidence="10" key="1">
    <citation type="submission" date="2012-07" db="EMBL/GenBank/DDBJ databases">
        <title>Genome of the Chinese tree shrew, a rising model animal genetically related to primates.</title>
        <authorList>
            <person name="Zhang G."/>
            <person name="Fan Y."/>
            <person name="Yao Y."/>
            <person name="Huang Z."/>
        </authorList>
    </citation>
    <scope>NUCLEOTIDE SEQUENCE [LARGE SCALE GENOMIC DNA]</scope>
</reference>
<dbReference type="InParanoid" id="L9LD99"/>
<keyword evidence="4" id="KW-0812">Transmembrane</keyword>
<comment type="subcellular location">
    <subcellularLocation>
        <location evidence="2">Membrane</location>
    </subcellularLocation>
    <subcellularLocation>
        <location evidence="1">Mitochondrion</location>
    </subcellularLocation>
</comment>
<dbReference type="PANTHER" id="PTHR14360">
    <property type="entry name" value="PROTEIN FMP32, MITOCHONDRIAL"/>
    <property type="match status" value="1"/>
</dbReference>
<gene>
    <name evidence="9" type="ORF">TREES_T100000121</name>
</gene>
<protein>
    <submittedName>
        <fullName evidence="9">Coiled-coil domain-containing protein 90A, mitochondrial</fullName>
    </submittedName>
</protein>
<evidence type="ECO:0000256" key="6">
    <source>
        <dbReference type="ARBA" id="ARBA00023054"/>
    </source>
</evidence>
<dbReference type="AlphaFoldDB" id="L9LD99"/>
<keyword evidence="7" id="KW-0496">Mitochondrion</keyword>
<organism evidence="9 10">
    <name type="scientific">Tupaia chinensis</name>
    <name type="common">Chinese tree shrew</name>
    <name type="synonym">Tupaia belangeri chinensis</name>
    <dbReference type="NCBI Taxonomy" id="246437"/>
    <lineage>
        <taxon>Eukaryota</taxon>
        <taxon>Metazoa</taxon>
        <taxon>Chordata</taxon>
        <taxon>Craniata</taxon>
        <taxon>Vertebrata</taxon>
        <taxon>Euteleostomi</taxon>
        <taxon>Mammalia</taxon>
        <taxon>Eutheria</taxon>
        <taxon>Euarchontoglires</taxon>
        <taxon>Scandentia</taxon>
        <taxon>Tupaiidae</taxon>
        <taxon>Tupaia</taxon>
    </lineage>
</organism>
<evidence type="ECO:0000256" key="8">
    <source>
        <dbReference type="ARBA" id="ARBA00023136"/>
    </source>
</evidence>
<dbReference type="Pfam" id="PF07798">
    <property type="entry name" value="CCDC90-like"/>
    <property type="match status" value="1"/>
</dbReference>
<keyword evidence="5" id="KW-1133">Transmembrane helix</keyword>
<sequence length="282" mass="30729">MAKKGGLKLKGFVCLGKDLILPRLFNSSLLGNDTARVLLFFSLSHFGIEGDLTKPLLSYALFQSRIKDEVVKVRTDTKLDFNLEKSRVKELYSLNERKLLEMRTEIMALHAQQDRALTQTDRKIETEVAGLKTMLESHKLDNIKYLAGFGLSTSGARWRQCVLQNGWHSHELGSLPAARPSCPPVLAQLVSAPGGPAIALGELPKDWSLQNGSSYATQHDVCCAAAHMPAPCFHPLKGPLSPAPLPGGCIHFCSRQVDAACAVIVSVISGPVLTSWMLGRSD</sequence>
<evidence type="ECO:0000256" key="1">
    <source>
        <dbReference type="ARBA" id="ARBA00004173"/>
    </source>
</evidence>
<evidence type="ECO:0000256" key="2">
    <source>
        <dbReference type="ARBA" id="ARBA00004370"/>
    </source>
</evidence>
<keyword evidence="6" id="KW-0175">Coiled coil</keyword>
<accession>L9LD99</accession>
<evidence type="ECO:0000313" key="10">
    <source>
        <dbReference type="Proteomes" id="UP000011518"/>
    </source>
</evidence>
<dbReference type="PANTHER" id="PTHR14360:SF11">
    <property type="entry name" value="MITOCHONDRIAL CALCIUM UNIPORTER REGULATOR 1"/>
    <property type="match status" value="1"/>
</dbReference>
<evidence type="ECO:0000256" key="5">
    <source>
        <dbReference type="ARBA" id="ARBA00022989"/>
    </source>
</evidence>